<dbReference type="GO" id="GO:0009252">
    <property type="term" value="P:peptidoglycan biosynthetic process"/>
    <property type="evidence" value="ECO:0007669"/>
    <property type="project" value="TreeGrafter"/>
</dbReference>
<dbReference type="AlphaFoldDB" id="A0A0S2JYJ6"/>
<dbReference type="PANTHER" id="PTHR38038">
    <property type="entry name" value="PENICILLIN-BINDING PROTEIN ACTIVATOR LPOA"/>
    <property type="match status" value="1"/>
</dbReference>
<gene>
    <name evidence="3" type="ORF">PP2015_321</name>
</gene>
<organism evidence="3 4">
    <name type="scientific">Pseudoalteromonas phenolica</name>
    <dbReference type="NCBI Taxonomy" id="161398"/>
    <lineage>
        <taxon>Bacteria</taxon>
        <taxon>Pseudomonadati</taxon>
        <taxon>Pseudomonadota</taxon>
        <taxon>Gammaproteobacteria</taxon>
        <taxon>Alteromonadales</taxon>
        <taxon>Pseudoalteromonadaceae</taxon>
        <taxon>Pseudoalteromonas</taxon>
    </lineage>
</organism>
<dbReference type="PROSITE" id="PS51257">
    <property type="entry name" value="PROKAR_LIPOPROTEIN"/>
    <property type="match status" value="1"/>
</dbReference>
<sequence length="628" mass="71773">MRLKVICLVIGVLSGLSACSTTEKSPADPRVVQNQPQTKVPEVLNAEGLLNKARTKQGASRIQLLYSARENAIKEQNWPILEQACLALERNETVDYVQNKLYIALARTELNNYSTALNILKALNERLSLPEHKAWHQYLMGRIYASQGMPKKALTYYFKAADLSFTDNLKVANLNDEIWQALQQLSSYALERFDRGTVIQRGWVKLAKYQQIYIGSGIQLHQALNNWQRRFVNHPATYILPKKVQNAVNLAPYQAKRIAVLLPQSGSSKRLGSALKNGFLAAMDHSEINDITFIDEQLSAEDIERQLATQQFDFIIGPLLKDNIEKVSNSSAIQSTPTLHLNIAETPNLNAEQYFFALNPEHEVEQAMVHFLSQAFQKPMLLAPDTLSGLRLVNHFKNEWQNYSLIEPEIGLYTDSKDMAKVVANLLEVDASKERIKTVKSLFRKEVESETRSRMDIDVIYILGDAIETRLLKPYLDVNVSTFAKRIPLYASSRSYSKRMDHTDKGDLEGLFFTEQPWMLNKSVDKFNLRAQYDALWPEQADIEQRLFAMAFDAVHLIPELKQLAKIPGKAYSGLTGKLSIKNNNTVERRLEWAQYKQKQIQLVQLEEQKPTPLFMQNHNRFQESLKD</sequence>
<keyword evidence="4" id="KW-1185">Reference proteome</keyword>
<dbReference type="InterPro" id="IPR028082">
    <property type="entry name" value="Peripla_BP_I"/>
</dbReference>
<dbReference type="GO" id="GO:0030234">
    <property type="term" value="F:enzyme regulator activity"/>
    <property type="evidence" value="ECO:0007669"/>
    <property type="project" value="TreeGrafter"/>
</dbReference>
<dbReference type="OrthoDB" id="6708821at2"/>
<dbReference type="InterPro" id="IPR007443">
    <property type="entry name" value="LpoA"/>
</dbReference>
<keyword evidence="1" id="KW-0472">Membrane</keyword>
<dbReference type="RefSeq" id="WP_058028624.1">
    <property type="nucleotide sequence ID" value="NZ_CP013187.1"/>
</dbReference>
<dbReference type="PANTHER" id="PTHR38038:SF1">
    <property type="entry name" value="PENICILLIN-BINDING PROTEIN ACTIVATOR LPOA"/>
    <property type="match status" value="1"/>
</dbReference>
<evidence type="ECO:0000313" key="3">
    <source>
        <dbReference type="EMBL" id="ALO40847.1"/>
    </source>
</evidence>
<dbReference type="GO" id="GO:0031241">
    <property type="term" value="C:periplasmic side of cell outer membrane"/>
    <property type="evidence" value="ECO:0007669"/>
    <property type="project" value="TreeGrafter"/>
</dbReference>
<proteinExistence type="predicted"/>
<dbReference type="Gene3D" id="3.40.50.2300">
    <property type="match status" value="2"/>
</dbReference>
<dbReference type="SUPFAM" id="SSF53822">
    <property type="entry name" value="Periplasmic binding protein-like I"/>
    <property type="match status" value="1"/>
</dbReference>
<dbReference type="PATRIC" id="fig|161398.10.peg.330"/>
<dbReference type="Proteomes" id="UP000061457">
    <property type="component" value="Chromosome I"/>
</dbReference>
<evidence type="ECO:0000256" key="2">
    <source>
        <dbReference type="SAM" id="SignalP"/>
    </source>
</evidence>
<dbReference type="Pfam" id="PF04348">
    <property type="entry name" value="LppC"/>
    <property type="match status" value="1"/>
</dbReference>
<protein>
    <submittedName>
        <fullName evidence="3">Lipoprotein</fullName>
    </submittedName>
</protein>
<dbReference type="CDD" id="cd06339">
    <property type="entry name" value="PBP1_YraM_LppC_lipoprotein-like"/>
    <property type="match status" value="1"/>
</dbReference>
<accession>A0A0S2JYJ6</accession>
<dbReference type="STRING" id="161398.PP2015_321"/>
<dbReference type="KEGG" id="pphe:PP2015_321"/>
<keyword evidence="2" id="KW-0732">Signal</keyword>
<dbReference type="Gene3D" id="1.25.40.650">
    <property type="match status" value="1"/>
</dbReference>
<reference evidence="3 4" key="1">
    <citation type="submission" date="2015-11" db="EMBL/GenBank/DDBJ databases">
        <authorList>
            <person name="Zhang Y."/>
            <person name="Guo Z."/>
        </authorList>
    </citation>
    <scope>NUCLEOTIDE SEQUENCE [LARGE SCALE GENOMIC DNA]</scope>
    <source>
        <strain evidence="3 4">KCTC 12086</strain>
    </source>
</reference>
<feature type="chain" id="PRO_5006600754" evidence="2">
    <location>
        <begin position="19"/>
        <end position="628"/>
    </location>
</feature>
<feature type="signal peptide" evidence="2">
    <location>
        <begin position="1"/>
        <end position="18"/>
    </location>
</feature>
<dbReference type="EMBL" id="CP013187">
    <property type="protein sequence ID" value="ALO40847.1"/>
    <property type="molecule type" value="Genomic_DNA"/>
</dbReference>
<name>A0A0S2JYJ6_9GAMM</name>
<evidence type="ECO:0000313" key="4">
    <source>
        <dbReference type="Proteomes" id="UP000061457"/>
    </source>
</evidence>
<evidence type="ECO:0000256" key="1">
    <source>
        <dbReference type="ARBA" id="ARBA00023136"/>
    </source>
</evidence>
<keyword evidence="3" id="KW-0449">Lipoprotein</keyword>